<keyword evidence="2" id="KW-1185">Reference proteome</keyword>
<evidence type="ECO:0000313" key="1">
    <source>
        <dbReference type="EMBL" id="KAK9738463.1"/>
    </source>
</evidence>
<name>A0AAW1LWW2_POPJA</name>
<reference evidence="1 2" key="1">
    <citation type="journal article" date="2024" name="BMC Genomics">
        <title>De novo assembly and annotation of Popillia japonica's genome with initial clues to its potential as an invasive pest.</title>
        <authorList>
            <person name="Cucini C."/>
            <person name="Boschi S."/>
            <person name="Funari R."/>
            <person name="Cardaioli E."/>
            <person name="Iannotti N."/>
            <person name="Marturano G."/>
            <person name="Paoli F."/>
            <person name="Bruttini M."/>
            <person name="Carapelli A."/>
            <person name="Frati F."/>
            <person name="Nardi F."/>
        </authorList>
    </citation>
    <scope>NUCLEOTIDE SEQUENCE [LARGE SCALE GENOMIC DNA]</scope>
    <source>
        <strain evidence="1">DMR45628</strain>
    </source>
</reference>
<accession>A0AAW1LWW2</accession>
<proteinExistence type="predicted"/>
<sequence length="134" mass="15225">MYGIEEAPSGNRTERSSNDKEVAKKILTHLTVDCGFTTSRLGIFDKSRSRPRPLRLTLEGEQHVHDALRKAKTLGNKDEFKGVRISSDRTPRQTQYFNQVRKELLDRKAAGETDIIIRHTGGVPKIIKLQNNLN</sequence>
<gene>
    <name evidence="1" type="ORF">QE152_g9804</name>
</gene>
<evidence type="ECO:0000313" key="2">
    <source>
        <dbReference type="Proteomes" id="UP001458880"/>
    </source>
</evidence>
<dbReference type="EMBL" id="JASPKY010000086">
    <property type="protein sequence ID" value="KAK9738463.1"/>
    <property type="molecule type" value="Genomic_DNA"/>
</dbReference>
<comment type="caution">
    <text evidence="1">The sequence shown here is derived from an EMBL/GenBank/DDBJ whole genome shotgun (WGS) entry which is preliminary data.</text>
</comment>
<protein>
    <submittedName>
        <fullName evidence="1">Uncharacterized protein</fullName>
    </submittedName>
</protein>
<dbReference type="AlphaFoldDB" id="A0AAW1LWW2"/>
<dbReference type="Proteomes" id="UP001458880">
    <property type="component" value="Unassembled WGS sequence"/>
</dbReference>
<organism evidence="1 2">
    <name type="scientific">Popillia japonica</name>
    <name type="common">Japanese beetle</name>
    <dbReference type="NCBI Taxonomy" id="7064"/>
    <lineage>
        <taxon>Eukaryota</taxon>
        <taxon>Metazoa</taxon>
        <taxon>Ecdysozoa</taxon>
        <taxon>Arthropoda</taxon>
        <taxon>Hexapoda</taxon>
        <taxon>Insecta</taxon>
        <taxon>Pterygota</taxon>
        <taxon>Neoptera</taxon>
        <taxon>Endopterygota</taxon>
        <taxon>Coleoptera</taxon>
        <taxon>Polyphaga</taxon>
        <taxon>Scarabaeiformia</taxon>
        <taxon>Scarabaeidae</taxon>
        <taxon>Rutelinae</taxon>
        <taxon>Popillia</taxon>
    </lineage>
</organism>